<gene>
    <name evidence="2" type="ORF">SVUK_LOCUS2210</name>
</gene>
<dbReference type="EMBL" id="UYYB01004894">
    <property type="protein sequence ID" value="VDM67212.1"/>
    <property type="molecule type" value="Genomic_DNA"/>
</dbReference>
<keyword evidence="1" id="KW-0472">Membrane</keyword>
<dbReference type="AlphaFoldDB" id="A0A3P7KHK9"/>
<keyword evidence="3" id="KW-1185">Reference proteome</keyword>
<evidence type="ECO:0000313" key="2">
    <source>
        <dbReference type="EMBL" id="VDM67212.1"/>
    </source>
</evidence>
<evidence type="ECO:0000313" key="3">
    <source>
        <dbReference type="Proteomes" id="UP000270094"/>
    </source>
</evidence>
<evidence type="ECO:0000256" key="1">
    <source>
        <dbReference type="SAM" id="Phobius"/>
    </source>
</evidence>
<keyword evidence="1" id="KW-1133">Transmembrane helix</keyword>
<feature type="transmembrane region" description="Helical" evidence="1">
    <location>
        <begin position="25"/>
        <end position="44"/>
    </location>
</feature>
<dbReference type="OrthoDB" id="10254570at2759"/>
<organism evidence="2 3">
    <name type="scientific">Strongylus vulgaris</name>
    <name type="common">Blood worm</name>
    <dbReference type="NCBI Taxonomy" id="40348"/>
    <lineage>
        <taxon>Eukaryota</taxon>
        <taxon>Metazoa</taxon>
        <taxon>Ecdysozoa</taxon>
        <taxon>Nematoda</taxon>
        <taxon>Chromadorea</taxon>
        <taxon>Rhabditida</taxon>
        <taxon>Rhabditina</taxon>
        <taxon>Rhabditomorpha</taxon>
        <taxon>Strongyloidea</taxon>
        <taxon>Strongylidae</taxon>
        <taxon>Strongylus</taxon>
    </lineage>
</organism>
<sequence>MEVGKELVLHAHDKAIDVLQRVNPLLLTSATAITTYSLIYLWNLHRDDIGIRKRLMRTLFSLIKRVPSVKKKINDEIAKAEKSLHQTIHEHDG</sequence>
<feature type="non-terminal residue" evidence="2">
    <location>
        <position position="93"/>
    </location>
</feature>
<reference evidence="2 3" key="1">
    <citation type="submission" date="2018-11" db="EMBL/GenBank/DDBJ databases">
        <authorList>
            <consortium name="Pathogen Informatics"/>
        </authorList>
    </citation>
    <scope>NUCLEOTIDE SEQUENCE [LARGE SCALE GENOMIC DNA]</scope>
</reference>
<protein>
    <submittedName>
        <fullName evidence="2">Uncharacterized protein</fullName>
    </submittedName>
</protein>
<keyword evidence="1" id="KW-0812">Transmembrane</keyword>
<accession>A0A3P7KHK9</accession>
<dbReference type="Proteomes" id="UP000270094">
    <property type="component" value="Unassembled WGS sequence"/>
</dbReference>
<proteinExistence type="predicted"/>
<name>A0A3P7KHK9_STRVU</name>